<evidence type="ECO:0000256" key="6">
    <source>
        <dbReference type="ARBA" id="ARBA00023136"/>
    </source>
</evidence>
<dbReference type="FunFam" id="1.20.1740.10:FF:000006">
    <property type="entry name" value="General amino acid permease"/>
    <property type="match status" value="1"/>
</dbReference>
<dbReference type="STRING" id="1262450.S3BS07"/>
<feature type="region of interest" description="Disordered" evidence="7">
    <location>
        <begin position="1"/>
        <end position="40"/>
    </location>
</feature>
<dbReference type="HOGENOM" id="CLU_007946_12_1_1"/>
<name>S3BS07_OPHP1</name>
<evidence type="ECO:0000313" key="11">
    <source>
        <dbReference type="Proteomes" id="UP000016923"/>
    </source>
</evidence>
<reference evidence="10 11" key="1">
    <citation type="journal article" date="2013" name="BMC Genomics">
        <title>The genome and transcriptome of the pine saprophyte Ophiostoma piceae, and a comparison with the bark beetle-associated pine pathogen Grosmannia clavigera.</title>
        <authorList>
            <person name="Haridas S."/>
            <person name="Wang Y."/>
            <person name="Lim L."/>
            <person name="Massoumi Alamouti S."/>
            <person name="Jackman S."/>
            <person name="Docking R."/>
            <person name="Robertson G."/>
            <person name="Birol I."/>
            <person name="Bohlmann J."/>
            <person name="Breuil C."/>
        </authorList>
    </citation>
    <scope>NUCLEOTIDE SEQUENCE [LARGE SCALE GENOMIC DNA]</scope>
    <source>
        <strain evidence="10 11">UAMH 11346</strain>
    </source>
</reference>
<evidence type="ECO:0000256" key="5">
    <source>
        <dbReference type="ARBA" id="ARBA00022989"/>
    </source>
</evidence>
<feature type="transmembrane region" description="Helical" evidence="8">
    <location>
        <begin position="387"/>
        <end position="405"/>
    </location>
</feature>
<feature type="transmembrane region" description="Helical" evidence="8">
    <location>
        <begin position="247"/>
        <end position="271"/>
    </location>
</feature>
<evidence type="ECO:0000259" key="9">
    <source>
        <dbReference type="Pfam" id="PF00324"/>
    </source>
</evidence>
<evidence type="ECO:0000256" key="2">
    <source>
        <dbReference type="ARBA" id="ARBA00022448"/>
    </source>
</evidence>
<dbReference type="InterPro" id="IPR004841">
    <property type="entry name" value="AA-permease/SLC12A_dom"/>
</dbReference>
<gene>
    <name evidence="10" type="ORF">F503_06160</name>
</gene>
<dbReference type="OMA" id="MFAYLAV"/>
<dbReference type="VEuPathDB" id="FungiDB:F503_06160"/>
<keyword evidence="6 8" id="KW-0472">Membrane</keyword>
<dbReference type="eggNOG" id="KOG1286">
    <property type="taxonomic scope" value="Eukaryota"/>
</dbReference>
<organism evidence="10 11">
    <name type="scientific">Ophiostoma piceae (strain UAMH 11346)</name>
    <name type="common">Sap stain fungus</name>
    <dbReference type="NCBI Taxonomy" id="1262450"/>
    <lineage>
        <taxon>Eukaryota</taxon>
        <taxon>Fungi</taxon>
        <taxon>Dikarya</taxon>
        <taxon>Ascomycota</taxon>
        <taxon>Pezizomycotina</taxon>
        <taxon>Sordariomycetes</taxon>
        <taxon>Sordariomycetidae</taxon>
        <taxon>Ophiostomatales</taxon>
        <taxon>Ophiostomataceae</taxon>
        <taxon>Ophiostoma</taxon>
    </lineage>
</organism>
<evidence type="ECO:0000256" key="8">
    <source>
        <dbReference type="SAM" id="Phobius"/>
    </source>
</evidence>
<feature type="compositionally biased region" description="Polar residues" evidence="7">
    <location>
        <begin position="30"/>
        <end position="40"/>
    </location>
</feature>
<dbReference type="EMBL" id="KE148186">
    <property type="protein sequence ID" value="EPE02156.1"/>
    <property type="molecule type" value="Genomic_DNA"/>
</dbReference>
<dbReference type="Gene3D" id="1.20.1740.10">
    <property type="entry name" value="Amino acid/polyamine transporter I"/>
    <property type="match status" value="1"/>
</dbReference>
<dbReference type="Pfam" id="PF00324">
    <property type="entry name" value="AA_permease"/>
    <property type="match status" value="1"/>
</dbReference>
<dbReference type="PROSITE" id="PS00218">
    <property type="entry name" value="AMINO_ACID_PERMEASE_1"/>
    <property type="match status" value="1"/>
</dbReference>
<feature type="transmembrane region" description="Helical" evidence="8">
    <location>
        <begin position="166"/>
        <end position="185"/>
    </location>
</feature>
<sequence>MSEKKMAEAIGTAPKAASDGSDNVFEKSSSENNNDMTDIEATPTTAGELTRALNSGHLQFIAIGATIGTGLFLGMGGALAKAGPGSLLIAFVFISTVLYAVMVSLGEMAAYIPVAGSFTVYAGRFLDPSFGFALGWLYWFNWAVTFALELTAAGLIIQYWASGISIGIWIAIFWVVFVAVNYMPIRWYGELEMWLSSIKCVTIVGFIIYALCVNAGVGDEGYIGFKYYHTPGAFAEYLVEGPAGRFVGFWAVLITAGFSYQGAELVGVGAGETANPQKAIPSAIRWTFWGIAVLFIALIFFVGIDVPYTDDRLQSSATDASASPLVIIAQRAGVHVLAHIINAVLLTAVLSAANSDVYSSSRILVGLAKEGNAPAWMANTNRHGTPYWAVFFSSLWGLLAFLQLSSSGSSVFNWLLNVTSVAGFLTWGLINACHIRFQKALSVQGIARTTLPYLAPFQPYLSWYGLFFNFLILITNGFTVFIEWNTGDFFAAYVSVMVFIVLYVGHKAFDRTGLVPLAEINLTAIL</sequence>
<comment type="subcellular location">
    <subcellularLocation>
        <location evidence="1">Membrane</location>
        <topology evidence="1">Multi-pass membrane protein</topology>
    </subcellularLocation>
</comment>
<evidence type="ECO:0000256" key="4">
    <source>
        <dbReference type="ARBA" id="ARBA00022970"/>
    </source>
</evidence>
<keyword evidence="3 8" id="KW-0812">Transmembrane</keyword>
<feature type="transmembrane region" description="Helical" evidence="8">
    <location>
        <begin position="283"/>
        <end position="304"/>
    </location>
</feature>
<feature type="transmembrane region" description="Helical" evidence="8">
    <location>
        <begin position="86"/>
        <end position="102"/>
    </location>
</feature>
<evidence type="ECO:0000256" key="7">
    <source>
        <dbReference type="SAM" id="MobiDB-lite"/>
    </source>
</evidence>
<evidence type="ECO:0000256" key="1">
    <source>
        <dbReference type="ARBA" id="ARBA00004141"/>
    </source>
</evidence>
<keyword evidence="4" id="KW-0029">Amino-acid transport</keyword>
<feature type="transmembrane region" description="Helical" evidence="8">
    <location>
        <begin position="197"/>
        <end position="217"/>
    </location>
</feature>
<dbReference type="PANTHER" id="PTHR43341:SF4">
    <property type="entry name" value="ARGININE PERMEASE CAN1-RELATED"/>
    <property type="match status" value="1"/>
</dbReference>
<dbReference type="PIRSF" id="PIRSF006060">
    <property type="entry name" value="AA_transporter"/>
    <property type="match status" value="1"/>
</dbReference>
<accession>S3BS07</accession>
<evidence type="ECO:0000313" key="10">
    <source>
        <dbReference type="EMBL" id="EPE02156.1"/>
    </source>
</evidence>
<keyword evidence="5 8" id="KW-1133">Transmembrane helix</keyword>
<dbReference type="AlphaFoldDB" id="S3BS07"/>
<dbReference type="GO" id="GO:0015171">
    <property type="term" value="F:amino acid transmembrane transporter activity"/>
    <property type="evidence" value="ECO:0007669"/>
    <property type="project" value="TreeGrafter"/>
</dbReference>
<feature type="domain" description="Amino acid permease/ SLC12A" evidence="9">
    <location>
        <begin position="57"/>
        <end position="512"/>
    </location>
</feature>
<feature type="transmembrane region" description="Helical" evidence="8">
    <location>
        <begin position="411"/>
        <end position="430"/>
    </location>
</feature>
<feature type="transmembrane region" description="Helical" evidence="8">
    <location>
        <begin position="461"/>
        <end position="482"/>
    </location>
</feature>
<dbReference type="Proteomes" id="UP000016923">
    <property type="component" value="Unassembled WGS sequence"/>
</dbReference>
<dbReference type="InterPro" id="IPR050524">
    <property type="entry name" value="APC_YAT"/>
</dbReference>
<keyword evidence="2" id="KW-0813">Transport</keyword>
<feature type="transmembrane region" description="Helical" evidence="8">
    <location>
        <begin position="488"/>
        <end position="505"/>
    </location>
</feature>
<dbReference type="InterPro" id="IPR004840">
    <property type="entry name" value="Amino_acid_permease_CS"/>
</dbReference>
<dbReference type="GO" id="GO:0016020">
    <property type="term" value="C:membrane"/>
    <property type="evidence" value="ECO:0007669"/>
    <property type="project" value="UniProtKB-SubCell"/>
</dbReference>
<proteinExistence type="predicted"/>
<evidence type="ECO:0000256" key="3">
    <source>
        <dbReference type="ARBA" id="ARBA00022692"/>
    </source>
</evidence>
<dbReference type="OrthoDB" id="3900342at2759"/>
<keyword evidence="11" id="KW-1185">Reference proteome</keyword>
<feature type="transmembrane region" description="Helical" evidence="8">
    <location>
        <begin position="58"/>
        <end position="79"/>
    </location>
</feature>
<dbReference type="PANTHER" id="PTHR43341">
    <property type="entry name" value="AMINO ACID PERMEASE"/>
    <property type="match status" value="1"/>
</dbReference>
<protein>
    <submittedName>
        <fullName evidence="10">Arginine permease</fullName>
    </submittedName>
</protein>